<proteinExistence type="inferred from homology"/>
<feature type="domain" description="Lon proteolytic" evidence="3">
    <location>
        <begin position="248"/>
        <end position="343"/>
    </location>
</feature>
<dbReference type="AlphaFoldDB" id="A0A3G9IDK5"/>
<name>A0A3G9IDK5_9ACTN</name>
<keyword evidence="1" id="KW-0378">Hydrolase</keyword>
<reference evidence="4 5" key="1">
    <citation type="submission" date="2018-11" db="EMBL/GenBank/DDBJ databases">
        <title>Complete genome sequence of Nocardioides baekrokdamisoli strain KCTC 39748.</title>
        <authorList>
            <person name="Kang S.W."/>
            <person name="Lee K.C."/>
            <person name="Kim K.K."/>
            <person name="Kim J.S."/>
            <person name="Kim D.S."/>
            <person name="Ko S.H."/>
            <person name="Yang S.H."/>
            <person name="Shin Y.K."/>
            <person name="Lee J.S."/>
        </authorList>
    </citation>
    <scope>NUCLEOTIDE SEQUENCE [LARGE SCALE GENOMIC DNA]</scope>
    <source>
        <strain evidence="4 5">KCTC 39748</strain>
    </source>
</reference>
<dbReference type="SUPFAM" id="SSF50156">
    <property type="entry name" value="PDZ domain-like"/>
    <property type="match status" value="1"/>
</dbReference>
<dbReference type="GO" id="GO:0030163">
    <property type="term" value="P:protein catabolic process"/>
    <property type="evidence" value="ECO:0007669"/>
    <property type="project" value="InterPro"/>
</dbReference>
<feature type="domain" description="PDZ" evidence="2">
    <location>
        <begin position="137"/>
        <end position="200"/>
    </location>
</feature>
<dbReference type="PANTHER" id="PTHR10046">
    <property type="entry name" value="ATP DEPENDENT LON PROTEASE FAMILY MEMBER"/>
    <property type="match status" value="1"/>
</dbReference>
<dbReference type="InterPro" id="IPR020568">
    <property type="entry name" value="Ribosomal_Su5_D2-typ_SF"/>
</dbReference>
<dbReference type="EMBL" id="AP019307">
    <property type="protein sequence ID" value="BBH16452.1"/>
    <property type="molecule type" value="Genomic_DNA"/>
</dbReference>
<evidence type="ECO:0000313" key="4">
    <source>
        <dbReference type="EMBL" id="BBH16452.1"/>
    </source>
</evidence>
<sequence length="354" mass="36418">MSQRTIAGLLALPTIVALLICAFVLPLPYTIYSPGETVDLLGMNSGKPIVTVGKGGPEIYRDGGKLRMVTVSVTVRSHHPKLFEMLAAWANSDDAVYPLSYAYPDEGTSQSDHKAGSQQMTSAQDIAEQVAIAAVSGARVFRGVIVGSITPKTPAAAALKVGDVITAIGGRPVTTPASLKAVIVSLPAGKAIEFHVTRAGKAITVQVTPEKISGRTRIGVGGPNGGELMSAVSLPYDVQVNIPSDITGPSAGLMMTLSIYDELTPGSLTGNGDVAGTGTIDQSGNVGEIGGIQQKIPGAKNDGAQLFLVPAGNCPDVANADHGSMRLAKVSTFADALKVVQTWAKDHNAPLPSC</sequence>
<keyword evidence="1" id="KW-0645">Protease</keyword>
<dbReference type="EC" id="3.4.21.53" evidence="1"/>
<comment type="similarity">
    <text evidence="1">Belongs to the peptidase S16 family.</text>
</comment>
<evidence type="ECO:0000259" key="3">
    <source>
        <dbReference type="PROSITE" id="PS51786"/>
    </source>
</evidence>
<dbReference type="InterPro" id="IPR027065">
    <property type="entry name" value="Lon_Prtase"/>
</dbReference>
<protein>
    <recommendedName>
        <fullName evidence="1">endopeptidase La</fullName>
        <ecNumber evidence="1">3.4.21.53</ecNumber>
    </recommendedName>
</protein>
<dbReference type="GO" id="GO:0005524">
    <property type="term" value="F:ATP binding"/>
    <property type="evidence" value="ECO:0007669"/>
    <property type="project" value="InterPro"/>
</dbReference>
<dbReference type="InterPro" id="IPR008269">
    <property type="entry name" value="Lon_proteolytic"/>
</dbReference>
<dbReference type="KEGG" id="nbe:Back2_07390"/>
<evidence type="ECO:0000259" key="2">
    <source>
        <dbReference type="PROSITE" id="PS50106"/>
    </source>
</evidence>
<dbReference type="OrthoDB" id="2356897at2"/>
<feature type="active site" evidence="1">
    <location>
        <position position="295"/>
    </location>
</feature>
<evidence type="ECO:0000256" key="1">
    <source>
        <dbReference type="PROSITE-ProRule" id="PRU01122"/>
    </source>
</evidence>
<organism evidence="4 5">
    <name type="scientific">Nocardioides baekrokdamisoli</name>
    <dbReference type="NCBI Taxonomy" id="1804624"/>
    <lineage>
        <taxon>Bacteria</taxon>
        <taxon>Bacillati</taxon>
        <taxon>Actinomycetota</taxon>
        <taxon>Actinomycetes</taxon>
        <taxon>Propionibacteriales</taxon>
        <taxon>Nocardioidaceae</taxon>
        <taxon>Nocardioides</taxon>
    </lineage>
</organism>
<dbReference type="PROSITE" id="PS51786">
    <property type="entry name" value="LON_PROTEOLYTIC"/>
    <property type="match status" value="1"/>
</dbReference>
<dbReference type="GO" id="GO:0004176">
    <property type="term" value="F:ATP-dependent peptidase activity"/>
    <property type="evidence" value="ECO:0007669"/>
    <property type="project" value="UniProtKB-UniRule"/>
</dbReference>
<dbReference type="InterPro" id="IPR014721">
    <property type="entry name" value="Ribsml_uS5_D2-typ_fold_subgr"/>
</dbReference>
<accession>A0A3G9IDK5</accession>
<dbReference type="InterPro" id="IPR001478">
    <property type="entry name" value="PDZ"/>
</dbReference>
<dbReference type="Pfam" id="PF05362">
    <property type="entry name" value="Lon_C"/>
    <property type="match status" value="1"/>
</dbReference>
<keyword evidence="5" id="KW-1185">Reference proteome</keyword>
<comment type="catalytic activity">
    <reaction evidence="1">
        <text>Hydrolysis of proteins in presence of ATP.</text>
        <dbReference type="EC" id="3.4.21.53"/>
    </reaction>
</comment>
<dbReference type="SUPFAM" id="SSF54211">
    <property type="entry name" value="Ribosomal protein S5 domain 2-like"/>
    <property type="match status" value="1"/>
</dbReference>
<gene>
    <name evidence="4" type="ORF">Back2_07390</name>
</gene>
<dbReference type="PROSITE" id="PS50106">
    <property type="entry name" value="PDZ"/>
    <property type="match status" value="1"/>
</dbReference>
<dbReference type="InterPro" id="IPR036034">
    <property type="entry name" value="PDZ_sf"/>
</dbReference>
<dbReference type="Proteomes" id="UP000271573">
    <property type="component" value="Chromosome"/>
</dbReference>
<dbReference type="GO" id="GO:0004252">
    <property type="term" value="F:serine-type endopeptidase activity"/>
    <property type="evidence" value="ECO:0007669"/>
    <property type="project" value="UniProtKB-UniRule"/>
</dbReference>
<dbReference type="Pfam" id="PF13180">
    <property type="entry name" value="PDZ_2"/>
    <property type="match status" value="1"/>
</dbReference>
<dbReference type="GO" id="GO:0006508">
    <property type="term" value="P:proteolysis"/>
    <property type="evidence" value="ECO:0007669"/>
    <property type="project" value="UniProtKB-KW"/>
</dbReference>
<dbReference type="SMART" id="SM00228">
    <property type="entry name" value="PDZ"/>
    <property type="match status" value="1"/>
</dbReference>
<keyword evidence="1" id="KW-0720">Serine protease</keyword>
<dbReference type="Gene3D" id="2.30.42.10">
    <property type="match status" value="1"/>
</dbReference>
<feature type="active site" evidence="1">
    <location>
        <position position="250"/>
    </location>
</feature>
<evidence type="ECO:0000313" key="5">
    <source>
        <dbReference type="Proteomes" id="UP000271573"/>
    </source>
</evidence>
<dbReference type="Gene3D" id="3.30.230.10">
    <property type="match status" value="1"/>
</dbReference>
<dbReference type="RefSeq" id="WP_125566870.1">
    <property type="nucleotide sequence ID" value="NZ_AP019307.1"/>
</dbReference>